<keyword evidence="1" id="KW-0812">Transmembrane</keyword>
<feature type="transmembrane region" description="Helical" evidence="1">
    <location>
        <begin position="78"/>
        <end position="96"/>
    </location>
</feature>
<keyword evidence="1" id="KW-1133">Transmembrane helix</keyword>
<feature type="transmembrane region" description="Helical" evidence="1">
    <location>
        <begin position="45"/>
        <end position="66"/>
    </location>
</feature>
<keyword evidence="3" id="KW-1185">Reference proteome</keyword>
<dbReference type="Proteomes" id="UP000270094">
    <property type="component" value="Unassembled WGS sequence"/>
</dbReference>
<evidence type="ECO:0000256" key="1">
    <source>
        <dbReference type="SAM" id="Phobius"/>
    </source>
</evidence>
<proteinExistence type="predicted"/>
<feature type="transmembrane region" description="Helical" evidence="1">
    <location>
        <begin position="12"/>
        <end position="33"/>
    </location>
</feature>
<evidence type="ECO:0000313" key="2">
    <source>
        <dbReference type="EMBL" id="VDM67593.1"/>
    </source>
</evidence>
<dbReference type="OrthoDB" id="5863461at2759"/>
<protein>
    <submittedName>
        <fullName evidence="2">Uncharacterized protein</fullName>
    </submittedName>
</protein>
<organism evidence="2 3">
    <name type="scientific">Strongylus vulgaris</name>
    <name type="common">Blood worm</name>
    <dbReference type="NCBI Taxonomy" id="40348"/>
    <lineage>
        <taxon>Eukaryota</taxon>
        <taxon>Metazoa</taxon>
        <taxon>Ecdysozoa</taxon>
        <taxon>Nematoda</taxon>
        <taxon>Chromadorea</taxon>
        <taxon>Rhabditida</taxon>
        <taxon>Rhabditina</taxon>
        <taxon>Rhabditomorpha</taxon>
        <taxon>Strongyloidea</taxon>
        <taxon>Strongylidae</taxon>
        <taxon>Strongylus</taxon>
    </lineage>
</organism>
<accession>A0A3P7II52</accession>
<sequence length="159" mass="17545">MNSPQGWRSILAHLTYVCGAISSTVLMVVPRVILMEHVPTTLRSIVPLAFVFNNITVLIRIGIQFIATHLPTAYPNAALIYSLGYTLFAAPFALLLDNSNHLPINTAEIPAFTPPRSRYPKNIEPNDTPSEHFSVRMMLEACAAAQDAKMHAVYDSHSD</sequence>
<gene>
    <name evidence="2" type="ORF">SVUK_LOCUS2591</name>
</gene>
<keyword evidence="1" id="KW-0472">Membrane</keyword>
<reference evidence="2 3" key="1">
    <citation type="submission" date="2018-11" db="EMBL/GenBank/DDBJ databases">
        <authorList>
            <consortium name="Pathogen Informatics"/>
        </authorList>
    </citation>
    <scope>NUCLEOTIDE SEQUENCE [LARGE SCALE GENOMIC DNA]</scope>
</reference>
<name>A0A3P7II52_STRVU</name>
<dbReference type="AlphaFoldDB" id="A0A3P7II52"/>
<evidence type="ECO:0000313" key="3">
    <source>
        <dbReference type="Proteomes" id="UP000270094"/>
    </source>
</evidence>
<dbReference type="EMBL" id="UYYB01005970">
    <property type="protein sequence ID" value="VDM67593.1"/>
    <property type="molecule type" value="Genomic_DNA"/>
</dbReference>